<evidence type="ECO:0000313" key="1">
    <source>
        <dbReference type="EMBL" id="KAG4305679.1"/>
    </source>
</evidence>
<sequence>MAYNNTFYYLNNQDEFDNEVLMSPCSMVADEEQLSCNEMPLTCFVTPLKQPRSSHSRICSGVPEVLCEDSCSISSNASSEKSQVSLSDSLNAFSSVYMNAFSDVSIDVVDDILHRDGMFDCLECMSLESDSGANMLREKLICGVWWKEFGVSEKDVVESVSINENDKVLCRGIIALSENQRNIYIIGDICFEPYLKERLIAIMDLVSNYIYCKKMFIRLRKSYPGVKALVNNLLWIGFKITPSICSSSQSYILLSIAILFKTLLLVLVSISMTYSGNVGIRAKLKENNERLKKL</sequence>
<dbReference type="EMBL" id="JABTEG010000002">
    <property type="protein sequence ID" value="KAG4305679.1"/>
    <property type="molecule type" value="Genomic_DNA"/>
</dbReference>
<keyword evidence="2" id="KW-1185">Reference proteome</keyword>
<organism evidence="1 2">
    <name type="scientific">Pneumocystis oryctolagi</name>
    <dbReference type="NCBI Taxonomy" id="42067"/>
    <lineage>
        <taxon>Eukaryota</taxon>
        <taxon>Fungi</taxon>
        <taxon>Dikarya</taxon>
        <taxon>Ascomycota</taxon>
        <taxon>Taphrinomycotina</taxon>
        <taxon>Pneumocystomycetes</taxon>
        <taxon>Pneumocystaceae</taxon>
        <taxon>Pneumocystis</taxon>
    </lineage>
</organism>
<evidence type="ECO:0000313" key="2">
    <source>
        <dbReference type="Proteomes" id="UP000768646"/>
    </source>
</evidence>
<gene>
    <name evidence="1" type="ORF">PORY_000589</name>
</gene>
<name>A0ACB7CD51_9ASCO</name>
<accession>A0ACB7CD51</accession>
<proteinExistence type="predicted"/>
<reference evidence="1 2" key="1">
    <citation type="journal article" date="2021" name="Commun. Biol.">
        <title>Genomic insights into the host specific adaptation of the Pneumocystis genus.</title>
        <authorList>
            <person name="Cisse O.H."/>
            <person name="Ma L."/>
            <person name="Dekker J.P."/>
            <person name="Khil P.P."/>
            <person name="Youn J.-H."/>
            <person name="Brenchley J.M."/>
            <person name="Blair R."/>
            <person name="Pahar B."/>
            <person name="Chabe M."/>
            <person name="Van Rompay K.K.A."/>
            <person name="Keesler R."/>
            <person name="Sukura A."/>
            <person name="Hirsch V."/>
            <person name="Kutty G."/>
            <person name="Liu Y."/>
            <person name="Peng L."/>
            <person name="Chen J."/>
            <person name="Song J."/>
            <person name="Weissenbacher-Lang C."/>
            <person name="Xu J."/>
            <person name="Upham N.S."/>
            <person name="Stajich J.E."/>
            <person name="Cuomo C.A."/>
            <person name="Cushion M.T."/>
            <person name="Kovacs J.A."/>
        </authorList>
    </citation>
    <scope>NUCLEOTIDE SEQUENCE [LARGE SCALE GENOMIC DNA]</scope>
    <source>
        <strain evidence="1 2">RABM</strain>
    </source>
</reference>
<comment type="caution">
    <text evidence="1">The sequence shown here is derived from an EMBL/GenBank/DDBJ whole genome shotgun (WGS) entry which is preliminary data.</text>
</comment>
<dbReference type="Proteomes" id="UP000768646">
    <property type="component" value="Unassembled WGS sequence"/>
</dbReference>
<protein>
    <submittedName>
        <fullName evidence="1">Uncharacterized protein</fullName>
    </submittedName>
</protein>